<reference evidence="1 2" key="1">
    <citation type="journal article" date="2018" name="PLoS Genet.">
        <title>Population sequencing reveals clonal diversity and ancestral inbreeding in the grapevine cultivar Chardonnay.</title>
        <authorList>
            <person name="Roach M.J."/>
            <person name="Johnson D.L."/>
            <person name="Bohlmann J."/>
            <person name="van Vuuren H.J."/>
            <person name="Jones S.J."/>
            <person name="Pretorius I.S."/>
            <person name="Schmidt S.A."/>
            <person name="Borneman A.R."/>
        </authorList>
    </citation>
    <scope>NUCLEOTIDE SEQUENCE [LARGE SCALE GENOMIC DNA]</scope>
    <source>
        <strain evidence="2">cv. Chardonnay</strain>
        <tissue evidence="1">Leaf</tissue>
    </source>
</reference>
<name>A0A438D8T7_VITVI</name>
<proteinExistence type="predicted"/>
<evidence type="ECO:0008006" key="3">
    <source>
        <dbReference type="Google" id="ProtNLM"/>
    </source>
</evidence>
<evidence type="ECO:0000313" key="1">
    <source>
        <dbReference type="EMBL" id="RVW31865.1"/>
    </source>
</evidence>
<gene>
    <name evidence="1" type="ORF">CK203_099014</name>
</gene>
<comment type="caution">
    <text evidence="1">The sequence shown here is derived from an EMBL/GenBank/DDBJ whole genome shotgun (WGS) entry which is preliminary data.</text>
</comment>
<accession>A0A438D8T7</accession>
<protein>
    <recommendedName>
        <fullName evidence="3">Reverse transcriptase Ty1/copia-type domain-containing protein</fullName>
    </recommendedName>
</protein>
<evidence type="ECO:0000313" key="2">
    <source>
        <dbReference type="Proteomes" id="UP000288805"/>
    </source>
</evidence>
<organism evidence="1 2">
    <name type="scientific">Vitis vinifera</name>
    <name type="common">Grape</name>
    <dbReference type="NCBI Taxonomy" id="29760"/>
    <lineage>
        <taxon>Eukaryota</taxon>
        <taxon>Viridiplantae</taxon>
        <taxon>Streptophyta</taxon>
        <taxon>Embryophyta</taxon>
        <taxon>Tracheophyta</taxon>
        <taxon>Spermatophyta</taxon>
        <taxon>Magnoliopsida</taxon>
        <taxon>eudicotyledons</taxon>
        <taxon>Gunneridae</taxon>
        <taxon>Pentapetalae</taxon>
        <taxon>rosids</taxon>
        <taxon>Vitales</taxon>
        <taxon>Vitaceae</taxon>
        <taxon>Viteae</taxon>
        <taxon>Vitis</taxon>
    </lineage>
</organism>
<dbReference type="AlphaFoldDB" id="A0A438D8T7"/>
<sequence>MHFSMAILKNKCFMSQPPRPYKQGLLNSAMLFSIGVSITDNNSFYVFSFISYLNSLFAIRDLGHLNYFLGVEVLHGGTTLHLNQNKSIQDLLTPNNTLDSKPKHTSSMLGKTLSQNDGEQLMDARVWVERMDLNWGLAPAVPERLAEESKRREGEELGTLRRMVV</sequence>
<dbReference type="EMBL" id="QGNW01001737">
    <property type="protein sequence ID" value="RVW31865.1"/>
    <property type="molecule type" value="Genomic_DNA"/>
</dbReference>
<dbReference type="Proteomes" id="UP000288805">
    <property type="component" value="Unassembled WGS sequence"/>
</dbReference>